<keyword evidence="3" id="KW-0964">Secreted</keyword>
<dbReference type="InterPro" id="IPR012674">
    <property type="entry name" value="Calycin"/>
</dbReference>
<feature type="domain" description="Lipocalin/cytosolic fatty-acid binding" evidence="6">
    <location>
        <begin position="30"/>
        <end position="168"/>
    </location>
</feature>
<dbReference type="GO" id="GO:0036094">
    <property type="term" value="F:small molecule binding"/>
    <property type="evidence" value="ECO:0007669"/>
    <property type="project" value="InterPro"/>
</dbReference>
<evidence type="ECO:0000256" key="5">
    <source>
        <dbReference type="SAM" id="SignalP"/>
    </source>
</evidence>
<comment type="similarity">
    <text evidence="2 4">Belongs to the calycin superfamily. Lipocalin family.</text>
</comment>
<evidence type="ECO:0000256" key="4">
    <source>
        <dbReference type="RuleBase" id="RU003695"/>
    </source>
</evidence>
<evidence type="ECO:0000313" key="7">
    <source>
        <dbReference type="EMBL" id="EDL96081.1"/>
    </source>
</evidence>
<dbReference type="InterPro" id="IPR002345">
    <property type="entry name" value="Lipocalin"/>
</dbReference>
<dbReference type="InterPro" id="IPR002448">
    <property type="entry name" value="OBP-like"/>
</dbReference>
<evidence type="ECO:0000313" key="9">
    <source>
        <dbReference type="RGD" id="708571"/>
    </source>
</evidence>
<evidence type="ECO:0000256" key="2">
    <source>
        <dbReference type="ARBA" id="ARBA00006889"/>
    </source>
</evidence>
<comment type="subcellular location">
    <subcellularLocation>
        <location evidence="1">Secreted</location>
    </subcellularLocation>
</comment>
<feature type="chain" id="PRO_5039929862" evidence="5">
    <location>
        <begin position="18"/>
        <end position="219"/>
    </location>
</feature>
<dbReference type="GO" id="GO:0005576">
    <property type="term" value="C:extracellular region"/>
    <property type="evidence" value="ECO:0007669"/>
    <property type="project" value="UniProtKB-SubCell"/>
</dbReference>
<dbReference type="PANTHER" id="PTHR11430">
    <property type="entry name" value="LIPOCALIN"/>
    <property type="match status" value="1"/>
</dbReference>
<reference evidence="7 8" key="1">
    <citation type="submission" date="2005-09" db="EMBL/GenBank/DDBJ databases">
        <authorList>
            <person name="Mural R.J."/>
            <person name="Li P.W."/>
            <person name="Adams M.D."/>
            <person name="Amanatides P.G."/>
            <person name="Baden-Tillson H."/>
            <person name="Barnstead M."/>
            <person name="Chin S.H."/>
            <person name="Dew I."/>
            <person name="Evans C.A."/>
            <person name="Ferriera S."/>
            <person name="Flanigan M."/>
            <person name="Fosler C."/>
            <person name="Glodek A."/>
            <person name="Gu Z."/>
            <person name="Holt R.A."/>
            <person name="Jennings D."/>
            <person name="Kraft C.L."/>
            <person name="Lu F."/>
            <person name="Nguyen T."/>
            <person name="Nusskern D.R."/>
            <person name="Pfannkoch C.M."/>
            <person name="Sitter C."/>
            <person name="Sutton G.G."/>
            <person name="Venter J.C."/>
            <person name="Wang Z."/>
            <person name="Woodage T."/>
            <person name="Zheng X.H."/>
            <person name="Zhong F."/>
        </authorList>
    </citation>
    <scope>NUCLEOTIDE SEQUENCE [LARGE SCALE GENOMIC DNA]</scope>
    <source>
        <strain>BN</strain>
        <strain evidence="8">Sprague-Dawley</strain>
    </source>
</reference>
<evidence type="ECO:0000259" key="6">
    <source>
        <dbReference type="Pfam" id="PF00061"/>
    </source>
</evidence>
<gene>
    <name evidence="7 9" type="primary">Pbsn</name>
    <name evidence="7" type="ORF">rCG_36423</name>
</gene>
<keyword evidence="5" id="KW-0732">Signal</keyword>
<sequence>MRVILLLLTLDVLGVSSMMTDKNLKKKIEGNWRTVYLAASSVEKINEGSPLRTYFRRIECGKRCNRINLYFYIKKGAKCQQFKIVGRRSQDVYYAKYEGSTAFMLKTVNEKILLFDYFNRNRRNDVTRVAGVLAKGRQLTKDEMTEYMNFVEEMGIEDENVQRVMDTDDIRNFPLYSSWNLKHQYEDEAIFSFRSYLPICCKLQFLSPYFLFHSYFPMF</sequence>
<dbReference type="Proteomes" id="UP000234681">
    <property type="component" value="Chromosome X"/>
</dbReference>
<organism evidence="7 8">
    <name type="scientific">Rattus norvegicus</name>
    <name type="common">Rat</name>
    <dbReference type="NCBI Taxonomy" id="10116"/>
    <lineage>
        <taxon>Eukaryota</taxon>
        <taxon>Metazoa</taxon>
        <taxon>Chordata</taxon>
        <taxon>Craniata</taxon>
        <taxon>Vertebrata</taxon>
        <taxon>Euteleostomi</taxon>
        <taxon>Mammalia</taxon>
        <taxon>Eutheria</taxon>
        <taxon>Euarchontoglires</taxon>
        <taxon>Glires</taxon>
        <taxon>Rodentia</taxon>
        <taxon>Myomorpha</taxon>
        <taxon>Muroidea</taxon>
        <taxon>Muridae</taxon>
        <taxon>Murinae</taxon>
        <taxon>Rattus</taxon>
    </lineage>
</organism>
<dbReference type="OrthoDB" id="9450562at2759"/>
<protein>
    <submittedName>
        <fullName evidence="7">Probasin, isoform CRA_c</fullName>
    </submittedName>
</protein>
<dbReference type="Pfam" id="PF00061">
    <property type="entry name" value="Lipocalin"/>
    <property type="match status" value="1"/>
</dbReference>
<dbReference type="Gene3D" id="2.40.128.20">
    <property type="match status" value="1"/>
</dbReference>
<dbReference type="SUPFAM" id="SSF50814">
    <property type="entry name" value="Lipocalins"/>
    <property type="match status" value="1"/>
</dbReference>
<name>A6IPT3_RAT</name>
<dbReference type="AlphaFoldDB" id="A6IPT3"/>
<evidence type="ECO:0000313" key="8">
    <source>
        <dbReference type="Proteomes" id="UP000234681"/>
    </source>
</evidence>
<dbReference type="InterPro" id="IPR022272">
    <property type="entry name" value="Lipocalin_CS"/>
</dbReference>
<evidence type="ECO:0000256" key="3">
    <source>
        <dbReference type="ARBA" id="ARBA00022525"/>
    </source>
</evidence>
<dbReference type="RGD" id="708571">
    <property type="gene designation" value="Pbsn"/>
</dbReference>
<dbReference type="EMBL" id="CH473966">
    <property type="protein sequence ID" value="EDL96081.1"/>
    <property type="molecule type" value="Genomic_DNA"/>
</dbReference>
<dbReference type="PROSITE" id="PS00213">
    <property type="entry name" value="LIPOCALIN"/>
    <property type="match status" value="1"/>
</dbReference>
<proteinExistence type="inferred from homology"/>
<dbReference type="PRINTS" id="PR01173">
    <property type="entry name" value="ODORANTBNDNG"/>
</dbReference>
<dbReference type="InterPro" id="IPR000566">
    <property type="entry name" value="Lipocln_cytosolic_FA-bd_dom"/>
</dbReference>
<dbReference type="CDD" id="cd19427">
    <property type="entry name" value="lipocalin_OBP-like"/>
    <property type="match status" value="1"/>
</dbReference>
<feature type="signal peptide" evidence="5">
    <location>
        <begin position="1"/>
        <end position="17"/>
    </location>
</feature>
<accession>A6IPT3</accession>
<evidence type="ECO:0000256" key="1">
    <source>
        <dbReference type="ARBA" id="ARBA00004613"/>
    </source>
</evidence>
<dbReference type="PANTHER" id="PTHR11430:SF132">
    <property type="entry name" value="PROBASIN"/>
    <property type="match status" value="1"/>
</dbReference>